<protein>
    <recommendedName>
        <fullName evidence="2">NADP-dependent oxidoreductase domain-containing protein</fullName>
    </recommendedName>
</protein>
<dbReference type="EMBL" id="UINC01020207">
    <property type="protein sequence ID" value="SVA85058.1"/>
    <property type="molecule type" value="Genomic_DNA"/>
</dbReference>
<keyword evidence="1" id="KW-0560">Oxidoreductase</keyword>
<accession>A0A381Z738</accession>
<dbReference type="InterPro" id="IPR023210">
    <property type="entry name" value="NADP_OxRdtase_dom"/>
</dbReference>
<dbReference type="FunFam" id="3.20.20.100:FF:000004">
    <property type="entry name" value="Oxidoreductase, aldo/keto reductase"/>
    <property type="match status" value="1"/>
</dbReference>
<dbReference type="GO" id="GO:0016491">
    <property type="term" value="F:oxidoreductase activity"/>
    <property type="evidence" value="ECO:0007669"/>
    <property type="project" value="UniProtKB-KW"/>
</dbReference>
<feature type="domain" description="NADP-dependent oxidoreductase" evidence="2">
    <location>
        <begin position="16"/>
        <end position="310"/>
    </location>
</feature>
<dbReference type="AlphaFoldDB" id="A0A381Z738"/>
<reference evidence="3" key="1">
    <citation type="submission" date="2018-05" db="EMBL/GenBank/DDBJ databases">
        <authorList>
            <person name="Lanie J.A."/>
            <person name="Ng W.-L."/>
            <person name="Kazmierczak K.M."/>
            <person name="Andrzejewski T.M."/>
            <person name="Davidsen T.M."/>
            <person name="Wayne K.J."/>
            <person name="Tettelin H."/>
            <person name="Glass J.I."/>
            <person name="Rusch D."/>
            <person name="Podicherti R."/>
            <person name="Tsui H.-C.T."/>
            <person name="Winkler M.E."/>
        </authorList>
    </citation>
    <scope>NUCLEOTIDE SEQUENCE</scope>
</reference>
<sequence>MKYKKLGKSDLEVSVVGLGCMMFGSMCDQQQTNDVVDVTIDEGINMFDVADIYGHPPGTAETMVGKALGNRRKDIVLATKFGAQGGGHGGSVEGGGTREYIMNAVERSLERLGTDYIDLYQYHFPEVATPIEETLQTLDVLVKQGKVRYIGCSNMDGAQLSEADSVASENNLSEFVSAQNWYSLLHRDIETDLLPVAEKISVGIIPYFPLESGLLTGKYRKGAEDPEGSRLAKWGGAFKTDDKMDTVEAMREYGESIDRSVLELAMGRLTNRPAVATVIAGVTTPEQVRQNAAAGTWELTTDDIATLDQLTAVWV</sequence>
<dbReference type="InterPro" id="IPR036812">
    <property type="entry name" value="NAD(P)_OxRdtase_dom_sf"/>
</dbReference>
<dbReference type="GO" id="GO:0005829">
    <property type="term" value="C:cytosol"/>
    <property type="evidence" value="ECO:0007669"/>
    <property type="project" value="UniProtKB-ARBA"/>
</dbReference>
<name>A0A381Z738_9ZZZZ</name>
<gene>
    <name evidence="3" type="ORF">METZ01_LOCUS137912</name>
</gene>
<dbReference type="Pfam" id="PF00248">
    <property type="entry name" value="Aldo_ket_red"/>
    <property type="match status" value="1"/>
</dbReference>
<dbReference type="Gene3D" id="3.20.20.100">
    <property type="entry name" value="NADP-dependent oxidoreductase domain"/>
    <property type="match status" value="1"/>
</dbReference>
<dbReference type="InterPro" id="IPR050523">
    <property type="entry name" value="AKR_Detox_Biosynth"/>
</dbReference>
<organism evidence="3">
    <name type="scientific">marine metagenome</name>
    <dbReference type="NCBI Taxonomy" id="408172"/>
    <lineage>
        <taxon>unclassified sequences</taxon>
        <taxon>metagenomes</taxon>
        <taxon>ecological metagenomes</taxon>
    </lineage>
</organism>
<proteinExistence type="predicted"/>
<dbReference type="SUPFAM" id="SSF51430">
    <property type="entry name" value="NAD(P)-linked oxidoreductase"/>
    <property type="match status" value="1"/>
</dbReference>
<evidence type="ECO:0000259" key="2">
    <source>
        <dbReference type="Pfam" id="PF00248"/>
    </source>
</evidence>
<dbReference type="PANTHER" id="PTHR43364">
    <property type="entry name" value="NADH-SPECIFIC METHYLGLYOXAL REDUCTASE-RELATED"/>
    <property type="match status" value="1"/>
</dbReference>
<evidence type="ECO:0000313" key="3">
    <source>
        <dbReference type="EMBL" id="SVA85058.1"/>
    </source>
</evidence>
<evidence type="ECO:0000256" key="1">
    <source>
        <dbReference type="ARBA" id="ARBA00023002"/>
    </source>
</evidence>
<dbReference type="PANTHER" id="PTHR43364:SF4">
    <property type="entry name" value="NAD(P)-LINKED OXIDOREDUCTASE SUPERFAMILY PROTEIN"/>
    <property type="match status" value="1"/>
</dbReference>